<evidence type="ECO:0000313" key="4">
    <source>
        <dbReference type="Proteomes" id="UP000198992"/>
    </source>
</evidence>
<proteinExistence type="predicted"/>
<dbReference type="Pfam" id="PF13439">
    <property type="entry name" value="Glyco_transf_4"/>
    <property type="match status" value="1"/>
</dbReference>
<feature type="domain" description="Glycosyltransferase subfamily 4-like N-terminal" evidence="2">
    <location>
        <begin position="31"/>
        <end position="140"/>
    </location>
</feature>
<dbReference type="AlphaFoldDB" id="A0A1H5JHT3"/>
<evidence type="ECO:0000259" key="2">
    <source>
        <dbReference type="Pfam" id="PF13439"/>
    </source>
</evidence>
<dbReference type="PANTHER" id="PTHR12526:SF637">
    <property type="entry name" value="GLYCOSYLTRANSFERASE EPSF-RELATED"/>
    <property type="match status" value="1"/>
</dbReference>
<gene>
    <name evidence="3" type="ORF">SAMN05444164_8440</name>
</gene>
<dbReference type="InterPro" id="IPR001296">
    <property type="entry name" value="Glyco_trans_1"/>
</dbReference>
<protein>
    <submittedName>
        <fullName evidence="3">Glycosyltransferase involved in cell wall bisynthesis</fullName>
    </submittedName>
</protein>
<keyword evidence="3" id="KW-0808">Transferase</keyword>
<dbReference type="OrthoDB" id="9781738at2"/>
<dbReference type="InterPro" id="IPR028098">
    <property type="entry name" value="Glyco_trans_4-like_N"/>
</dbReference>
<dbReference type="Pfam" id="PF00534">
    <property type="entry name" value="Glycos_transf_1"/>
    <property type="match status" value="1"/>
</dbReference>
<sequence>MRILCVTNMYPSPERPGSGAFVYQQVEQLRRFGHTVDVINIVGSQSKLNYLKGSFDVMRMTGVTTYDIVHAHYGYSAYPAMFRLRAPLVITLHGTDVLGNILERLSTRLVSHFADAVIVVSEEMRKWIPGTVIPCGVNLDVFRPYDRYEARARLQWPNDKFVVLFPFDPTRPEKRYDLARASVDRLVQEGVDAQLMTVTNVPNEDMPWYYSAANALLLSSDYEGSPTSIKEALACNLPVVSTNVGDVREQLNGIAGTWICPPDAGTIARSLREAFDWSLNGEFQGRAAVARYDQALTVERIVGVYADVLSNFRASTVSRRLLRSGR</sequence>
<dbReference type="Proteomes" id="UP000198992">
    <property type="component" value="Unassembled WGS sequence"/>
</dbReference>
<accession>A0A1H5JHT3</accession>
<name>A0A1H5JHT3_9BRAD</name>
<reference evidence="3 4" key="1">
    <citation type="submission" date="2016-10" db="EMBL/GenBank/DDBJ databases">
        <authorList>
            <person name="de Groot N.N."/>
        </authorList>
    </citation>
    <scope>NUCLEOTIDE SEQUENCE [LARGE SCALE GENOMIC DNA]</scope>
    <source>
        <strain evidence="3 4">MT12</strain>
    </source>
</reference>
<feature type="domain" description="Glycosyl transferase family 1" evidence="1">
    <location>
        <begin position="189"/>
        <end position="274"/>
    </location>
</feature>
<organism evidence="3 4">
    <name type="scientific">Bradyrhizobium erythrophlei</name>
    <dbReference type="NCBI Taxonomy" id="1437360"/>
    <lineage>
        <taxon>Bacteria</taxon>
        <taxon>Pseudomonadati</taxon>
        <taxon>Pseudomonadota</taxon>
        <taxon>Alphaproteobacteria</taxon>
        <taxon>Hyphomicrobiales</taxon>
        <taxon>Nitrobacteraceae</taxon>
        <taxon>Bradyrhizobium</taxon>
    </lineage>
</organism>
<evidence type="ECO:0000259" key="1">
    <source>
        <dbReference type="Pfam" id="PF00534"/>
    </source>
</evidence>
<dbReference type="EMBL" id="FNTH01000001">
    <property type="protein sequence ID" value="SEE52020.1"/>
    <property type="molecule type" value="Genomic_DNA"/>
</dbReference>
<dbReference type="PANTHER" id="PTHR12526">
    <property type="entry name" value="GLYCOSYLTRANSFERASE"/>
    <property type="match status" value="1"/>
</dbReference>
<evidence type="ECO:0000313" key="3">
    <source>
        <dbReference type="EMBL" id="SEE52020.1"/>
    </source>
</evidence>
<dbReference type="SUPFAM" id="SSF53756">
    <property type="entry name" value="UDP-Glycosyltransferase/glycogen phosphorylase"/>
    <property type="match status" value="1"/>
</dbReference>
<dbReference type="GO" id="GO:0016757">
    <property type="term" value="F:glycosyltransferase activity"/>
    <property type="evidence" value="ECO:0007669"/>
    <property type="project" value="InterPro"/>
</dbReference>
<dbReference type="Gene3D" id="3.40.50.2000">
    <property type="entry name" value="Glycogen Phosphorylase B"/>
    <property type="match status" value="2"/>
</dbReference>